<proteinExistence type="predicted"/>
<evidence type="ECO:0000256" key="1">
    <source>
        <dbReference type="SAM" id="MobiDB-lite"/>
    </source>
</evidence>
<dbReference type="Proteomes" id="UP000241769">
    <property type="component" value="Unassembled WGS sequence"/>
</dbReference>
<dbReference type="AlphaFoldDB" id="A0A2P6MZC0"/>
<dbReference type="InParanoid" id="A0A2P6MZC0"/>
<feature type="region of interest" description="Disordered" evidence="1">
    <location>
        <begin position="1"/>
        <end position="24"/>
    </location>
</feature>
<feature type="compositionally biased region" description="Polar residues" evidence="1">
    <location>
        <begin position="1"/>
        <end position="12"/>
    </location>
</feature>
<comment type="caution">
    <text evidence="2">The sequence shown here is derived from an EMBL/GenBank/DDBJ whole genome shotgun (WGS) entry which is preliminary data.</text>
</comment>
<keyword evidence="3" id="KW-1185">Reference proteome</keyword>
<dbReference type="EMBL" id="MDYQ01000284">
    <property type="protein sequence ID" value="PRP77045.1"/>
    <property type="molecule type" value="Genomic_DNA"/>
</dbReference>
<organism evidence="2 3">
    <name type="scientific">Planoprotostelium fungivorum</name>
    <dbReference type="NCBI Taxonomy" id="1890364"/>
    <lineage>
        <taxon>Eukaryota</taxon>
        <taxon>Amoebozoa</taxon>
        <taxon>Evosea</taxon>
        <taxon>Variosea</taxon>
        <taxon>Cavosteliida</taxon>
        <taxon>Cavosteliaceae</taxon>
        <taxon>Planoprotostelium</taxon>
    </lineage>
</organism>
<protein>
    <submittedName>
        <fullName evidence="2">Uncharacterized protein</fullName>
    </submittedName>
</protein>
<evidence type="ECO:0000313" key="2">
    <source>
        <dbReference type="EMBL" id="PRP77045.1"/>
    </source>
</evidence>
<sequence>MQISDVSLNDIISNPDDKEGKHKDSAQEKMRTILSLLALFCLASAKSSNVTLLNYTITDDNSLLCGTDLNNTLVVFSVTNDLIIQNITTGASSSSISGDGQWIVVIQNETITFYIRQAQGWRVFLQFNRSAVVTCNVAGSTPVGVPMKSQNVYNNTRVQVVYHNSTGPSRVIDAGYLQAVSLLHVEPLETESGTIEFWLSCVCVDAYASSISPTILSLEVPAVTTSSTESDIHTAQPTRSDNSAAFIGITTTLVVCLSMMIM</sequence>
<evidence type="ECO:0000313" key="3">
    <source>
        <dbReference type="Proteomes" id="UP000241769"/>
    </source>
</evidence>
<dbReference type="SUPFAM" id="SSF69304">
    <property type="entry name" value="Tricorn protease N-terminal domain"/>
    <property type="match status" value="1"/>
</dbReference>
<gene>
    <name evidence="2" type="ORF">PROFUN_14636</name>
</gene>
<accession>A0A2P6MZC0</accession>
<name>A0A2P6MZC0_9EUKA</name>
<feature type="compositionally biased region" description="Basic and acidic residues" evidence="1">
    <location>
        <begin position="15"/>
        <end position="24"/>
    </location>
</feature>
<reference evidence="2 3" key="1">
    <citation type="journal article" date="2018" name="Genome Biol. Evol.">
        <title>Multiple Roots of Fruiting Body Formation in Amoebozoa.</title>
        <authorList>
            <person name="Hillmann F."/>
            <person name="Forbes G."/>
            <person name="Novohradska S."/>
            <person name="Ferling I."/>
            <person name="Riege K."/>
            <person name="Groth M."/>
            <person name="Westermann M."/>
            <person name="Marz M."/>
            <person name="Spaller T."/>
            <person name="Winckler T."/>
            <person name="Schaap P."/>
            <person name="Glockner G."/>
        </authorList>
    </citation>
    <scope>NUCLEOTIDE SEQUENCE [LARGE SCALE GENOMIC DNA]</scope>
    <source>
        <strain evidence="2 3">Jena</strain>
    </source>
</reference>